<sequence length="141" mass="15755">MSFFPINRLQRIKDLRRVLTDRWGPRLPNNETGRVLLAIVIDHALLIARDLAERMALQLLPEISDAEIAYMIDKAGDGRMWGPQALANAIGLTEATRVRLQVTTIGATDCTTSQRRNRNLKRRRLAKLNAAVTASPVIDAT</sequence>
<gene>
    <name evidence="1" type="ORF">CP49_17995</name>
</gene>
<organism evidence="1 2">
    <name type="scientific">Bradyrhizobium valentinum</name>
    <dbReference type="NCBI Taxonomy" id="1518501"/>
    <lineage>
        <taxon>Bacteria</taxon>
        <taxon>Pseudomonadati</taxon>
        <taxon>Pseudomonadota</taxon>
        <taxon>Alphaproteobacteria</taxon>
        <taxon>Hyphomicrobiales</taxon>
        <taxon>Nitrobacteraceae</taxon>
        <taxon>Bradyrhizobium</taxon>
    </lineage>
</organism>
<evidence type="ECO:0000313" key="1">
    <source>
        <dbReference type="EMBL" id="KRR11527.1"/>
    </source>
</evidence>
<keyword evidence="2" id="KW-1185">Reference proteome</keyword>
<dbReference type="RefSeq" id="WP_057849558.1">
    <property type="nucleotide sequence ID" value="NZ_LLXX01000038.1"/>
</dbReference>
<comment type="caution">
    <text evidence="1">The sequence shown here is derived from an EMBL/GenBank/DDBJ whole genome shotgun (WGS) entry which is preliminary data.</text>
</comment>
<reference evidence="1 2" key="1">
    <citation type="submission" date="2014-03" db="EMBL/GenBank/DDBJ databases">
        <title>Bradyrhizobium valentinum sp. nov., isolated from effective nodules of Lupinus mariae-josephae, a lupine endemic of basic-lime soils in Eastern Spain.</title>
        <authorList>
            <person name="Duran D."/>
            <person name="Rey L."/>
            <person name="Navarro A."/>
            <person name="Busquets A."/>
            <person name="Imperial J."/>
            <person name="Ruiz-Argueso T."/>
        </authorList>
    </citation>
    <scope>NUCLEOTIDE SEQUENCE [LARGE SCALE GENOMIC DNA]</scope>
    <source>
        <strain evidence="1 2">LmjM3</strain>
    </source>
</reference>
<dbReference type="EMBL" id="LLXX01000038">
    <property type="protein sequence ID" value="KRR11527.1"/>
    <property type="molecule type" value="Genomic_DNA"/>
</dbReference>
<dbReference type="Proteomes" id="UP000051913">
    <property type="component" value="Unassembled WGS sequence"/>
</dbReference>
<name>A0A0R3LTZ5_9BRAD</name>
<proteinExistence type="predicted"/>
<accession>A0A0R3LTZ5</accession>
<evidence type="ECO:0000313" key="2">
    <source>
        <dbReference type="Proteomes" id="UP000051913"/>
    </source>
</evidence>
<protein>
    <submittedName>
        <fullName evidence="1">Uncharacterized protein</fullName>
    </submittedName>
</protein>
<dbReference type="AlphaFoldDB" id="A0A0R3LTZ5"/>